<keyword evidence="2" id="KW-0902">Two-component regulatory system</keyword>
<dbReference type="InterPro" id="IPR050595">
    <property type="entry name" value="Bact_response_regulator"/>
</dbReference>
<comment type="caution">
    <text evidence="5">The sequence shown here is derived from an EMBL/GenBank/DDBJ whole genome shotgun (WGS) entry which is preliminary data.</text>
</comment>
<gene>
    <name evidence="5" type="ORF">A2544_01305</name>
</gene>
<dbReference type="SMART" id="SM00448">
    <property type="entry name" value="REC"/>
    <property type="match status" value="1"/>
</dbReference>
<dbReference type="InterPro" id="IPR011006">
    <property type="entry name" value="CheY-like_superfamily"/>
</dbReference>
<proteinExistence type="predicted"/>
<evidence type="ECO:0000313" key="6">
    <source>
        <dbReference type="Proteomes" id="UP000176868"/>
    </source>
</evidence>
<dbReference type="GO" id="GO:0000160">
    <property type="term" value="P:phosphorelay signal transduction system"/>
    <property type="evidence" value="ECO:0007669"/>
    <property type="project" value="UniProtKB-KW"/>
</dbReference>
<evidence type="ECO:0000313" key="5">
    <source>
        <dbReference type="EMBL" id="OHB17651.1"/>
    </source>
</evidence>
<evidence type="ECO:0000259" key="4">
    <source>
        <dbReference type="PROSITE" id="PS50110"/>
    </source>
</evidence>
<protein>
    <recommendedName>
        <fullName evidence="4">Response regulatory domain-containing protein</fullName>
    </recommendedName>
</protein>
<dbReference type="Pfam" id="PF00072">
    <property type="entry name" value="Response_reg"/>
    <property type="match status" value="1"/>
</dbReference>
<dbReference type="AlphaFoldDB" id="A0A1G2V7P9"/>
<feature type="modified residue" description="4-aspartylphosphate" evidence="3">
    <location>
        <position position="56"/>
    </location>
</feature>
<accession>A0A1G2V7P9</accession>
<evidence type="ECO:0000256" key="2">
    <source>
        <dbReference type="ARBA" id="ARBA00023012"/>
    </source>
</evidence>
<dbReference type="EMBL" id="MHWZ01000015">
    <property type="protein sequence ID" value="OHB17651.1"/>
    <property type="molecule type" value="Genomic_DNA"/>
</dbReference>
<dbReference type="InterPro" id="IPR001789">
    <property type="entry name" value="Sig_transdc_resp-reg_receiver"/>
</dbReference>
<dbReference type="PANTHER" id="PTHR44591:SF14">
    <property type="entry name" value="PROTEIN PILG"/>
    <property type="match status" value="1"/>
</dbReference>
<feature type="domain" description="Response regulatory" evidence="4">
    <location>
        <begin position="6"/>
        <end position="123"/>
    </location>
</feature>
<keyword evidence="1 3" id="KW-0597">Phosphoprotein</keyword>
<sequence>MSKKYTVLIVDDDKFLLGMYRKKFEHEGATVDVALGAEEALGKLRGGAKPDILILDIIMPNIDGLELLTTIRKEKLVPEASVIMLTNESNPEKIAEAKKLGIKGYLVKATLIPSEVVEEALKIANLKT</sequence>
<dbReference type="CDD" id="cd00156">
    <property type="entry name" value="REC"/>
    <property type="match status" value="1"/>
</dbReference>
<reference evidence="5 6" key="1">
    <citation type="journal article" date="2016" name="Nat. Commun.">
        <title>Thousands of microbial genomes shed light on interconnected biogeochemical processes in an aquifer system.</title>
        <authorList>
            <person name="Anantharaman K."/>
            <person name="Brown C.T."/>
            <person name="Hug L.A."/>
            <person name="Sharon I."/>
            <person name="Castelle C.J."/>
            <person name="Probst A.J."/>
            <person name="Thomas B.C."/>
            <person name="Singh A."/>
            <person name="Wilkins M.J."/>
            <person name="Karaoz U."/>
            <person name="Brodie E.L."/>
            <person name="Williams K.H."/>
            <person name="Hubbard S.S."/>
            <person name="Banfield J.F."/>
        </authorList>
    </citation>
    <scope>NUCLEOTIDE SEQUENCE [LARGE SCALE GENOMIC DNA]</scope>
</reference>
<organism evidence="5 6">
    <name type="scientific">Candidatus Zambryskibacteria bacterium RIFOXYD2_FULL_43_10</name>
    <dbReference type="NCBI Taxonomy" id="1802782"/>
    <lineage>
        <taxon>Bacteria</taxon>
        <taxon>Candidatus Zambryskiibacteriota</taxon>
    </lineage>
</organism>
<name>A0A1G2V7P9_9BACT</name>
<evidence type="ECO:0000256" key="3">
    <source>
        <dbReference type="PROSITE-ProRule" id="PRU00169"/>
    </source>
</evidence>
<dbReference type="PANTHER" id="PTHR44591">
    <property type="entry name" value="STRESS RESPONSE REGULATOR PROTEIN 1"/>
    <property type="match status" value="1"/>
</dbReference>
<dbReference type="PROSITE" id="PS50110">
    <property type="entry name" value="RESPONSE_REGULATORY"/>
    <property type="match status" value="1"/>
</dbReference>
<dbReference type="STRING" id="1802782.A2544_01305"/>
<dbReference type="Proteomes" id="UP000176868">
    <property type="component" value="Unassembled WGS sequence"/>
</dbReference>
<evidence type="ECO:0000256" key="1">
    <source>
        <dbReference type="ARBA" id="ARBA00022553"/>
    </source>
</evidence>
<dbReference type="Gene3D" id="3.40.50.2300">
    <property type="match status" value="1"/>
</dbReference>
<dbReference type="SUPFAM" id="SSF52172">
    <property type="entry name" value="CheY-like"/>
    <property type="match status" value="1"/>
</dbReference>